<comment type="caution">
    <text evidence="1">The sequence shown here is derived from an EMBL/GenBank/DDBJ whole genome shotgun (WGS) entry which is preliminary data.</text>
</comment>
<reference evidence="1 2" key="1">
    <citation type="journal article" date="2019" name="Genome Biol. Evol.">
        <title>Insights into the evolution of the New World diploid cottons (Gossypium, subgenus Houzingenia) based on genome sequencing.</title>
        <authorList>
            <person name="Grover C.E."/>
            <person name="Arick M.A. 2nd"/>
            <person name="Thrash A."/>
            <person name="Conover J.L."/>
            <person name="Sanders W.S."/>
            <person name="Peterson D.G."/>
            <person name="Frelichowski J.E."/>
            <person name="Scheffler J.A."/>
            <person name="Scheffler B.E."/>
            <person name="Wendel J.F."/>
        </authorList>
    </citation>
    <scope>NUCLEOTIDE SEQUENCE [LARGE SCALE GENOMIC DNA]</scope>
    <source>
        <strain evidence="1">8</strain>
        <tissue evidence="1">Leaf</tissue>
    </source>
</reference>
<evidence type="ECO:0000313" key="2">
    <source>
        <dbReference type="Proteomes" id="UP000593578"/>
    </source>
</evidence>
<name>A0A7J8Q3K8_GOSRA</name>
<proteinExistence type="predicted"/>
<evidence type="ECO:0000313" key="1">
    <source>
        <dbReference type="EMBL" id="MBA0596038.1"/>
    </source>
</evidence>
<sequence length="19" mass="2214">MAELFQFGPRHLRVTPSNL</sequence>
<organism evidence="1 2">
    <name type="scientific">Gossypium raimondii</name>
    <name type="common">Peruvian cotton</name>
    <name type="synonym">Gossypium klotzschianum subsp. raimondii</name>
    <dbReference type="NCBI Taxonomy" id="29730"/>
    <lineage>
        <taxon>Eukaryota</taxon>
        <taxon>Viridiplantae</taxon>
        <taxon>Streptophyta</taxon>
        <taxon>Embryophyta</taxon>
        <taxon>Tracheophyta</taxon>
        <taxon>Spermatophyta</taxon>
        <taxon>Magnoliopsida</taxon>
        <taxon>eudicotyledons</taxon>
        <taxon>Gunneridae</taxon>
        <taxon>Pentapetalae</taxon>
        <taxon>rosids</taxon>
        <taxon>malvids</taxon>
        <taxon>Malvales</taxon>
        <taxon>Malvaceae</taxon>
        <taxon>Malvoideae</taxon>
        <taxon>Gossypium</taxon>
    </lineage>
</organism>
<dbReference type="AlphaFoldDB" id="A0A7J8Q3K8"/>
<dbReference type="Proteomes" id="UP000593578">
    <property type="component" value="Unassembled WGS sequence"/>
</dbReference>
<protein>
    <submittedName>
        <fullName evidence="1">Uncharacterized protein</fullName>
    </submittedName>
</protein>
<accession>A0A7J8Q3K8</accession>
<dbReference type="EMBL" id="JABEZZ010000009">
    <property type="protein sequence ID" value="MBA0596038.1"/>
    <property type="molecule type" value="Genomic_DNA"/>
</dbReference>
<gene>
    <name evidence="1" type="ORF">Gorai_012883</name>
</gene>